<name>A0AAW2DIS4_9ROSI</name>
<dbReference type="AlphaFoldDB" id="A0AAW2DIS4"/>
<feature type="region of interest" description="Disordered" evidence="1">
    <location>
        <begin position="53"/>
        <end position="123"/>
    </location>
</feature>
<feature type="compositionally biased region" description="Polar residues" evidence="1">
    <location>
        <begin position="53"/>
        <end position="80"/>
    </location>
</feature>
<dbReference type="Proteomes" id="UP001459277">
    <property type="component" value="Unassembled WGS sequence"/>
</dbReference>
<feature type="compositionally biased region" description="Basic and acidic residues" evidence="1">
    <location>
        <begin position="107"/>
        <end position="123"/>
    </location>
</feature>
<evidence type="ECO:0000313" key="2">
    <source>
        <dbReference type="EMBL" id="KAL0009070.1"/>
    </source>
</evidence>
<sequence length="123" mass="13179">MKKVEDQLSLAQGFCLKTWIASVDQSSELRDPKEVFYPPAIRVKVAAPVTSNTIPSASLASAETSGPTPSDKTPTAPLTSSEKEGPYQDKAVPVAPNPPTEGQTSQVDEKNDELKEQGKELPK</sequence>
<dbReference type="EMBL" id="JAZDWU010000003">
    <property type="protein sequence ID" value="KAL0009070.1"/>
    <property type="molecule type" value="Genomic_DNA"/>
</dbReference>
<gene>
    <name evidence="2" type="ORF">SO802_010572</name>
</gene>
<reference evidence="2 3" key="1">
    <citation type="submission" date="2024-01" db="EMBL/GenBank/DDBJ databases">
        <title>A telomere-to-telomere, gap-free genome of sweet tea (Lithocarpus litseifolius).</title>
        <authorList>
            <person name="Zhou J."/>
        </authorList>
    </citation>
    <scope>NUCLEOTIDE SEQUENCE [LARGE SCALE GENOMIC DNA]</scope>
    <source>
        <strain evidence="2">Zhou-2022a</strain>
        <tissue evidence="2">Leaf</tissue>
    </source>
</reference>
<organism evidence="2 3">
    <name type="scientific">Lithocarpus litseifolius</name>
    <dbReference type="NCBI Taxonomy" id="425828"/>
    <lineage>
        <taxon>Eukaryota</taxon>
        <taxon>Viridiplantae</taxon>
        <taxon>Streptophyta</taxon>
        <taxon>Embryophyta</taxon>
        <taxon>Tracheophyta</taxon>
        <taxon>Spermatophyta</taxon>
        <taxon>Magnoliopsida</taxon>
        <taxon>eudicotyledons</taxon>
        <taxon>Gunneridae</taxon>
        <taxon>Pentapetalae</taxon>
        <taxon>rosids</taxon>
        <taxon>fabids</taxon>
        <taxon>Fagales</taxon>
        <taxon>Fagaceae</taxon>
        <taxon>Lithocarpus</taxon>
    </lineage>
</organism>
<comment type="caution">
    <text evidence="2">The sequence shown here is derived from an EMBL/GenBank/DDBJ whole genome shotgun (WGS) entry which is preliminary data.</text>
</comment>
<evidence type="ECO:0000313" key="3">
    <source>
        <dbReference type="Proteomes" id="UP001459277"/>
    </source>
</evidence>
<accession>A0AAW2DIS4</accession>
<protein>
    <submittedName>
        <fullName evidence="2">Uncharacterized protein</fullName>
    </submittedName>
</protein>
<proteinExistence type="predicted"/>
<evidence type="ECO:0000256" key="1">
    <source>
        <dbReference type="SAM" id="MobiDB-lite"/>
    </source>
</evidence>
<keyword evidence="3" id="KW-1185">Reference proteome</keyword>